<feature type="transmembrane region" description="Helical" evidence="8">
    <location>
        <begin position="360"/>
        <end position="383"/>
    </location>
</feature>
<dbReference type="RefSeq" id="WP_031576768.1">
    <property type="nucleotide sequence ID" value="NZ_FNDZ01000006.1"/>
</dbReference>
<dbReference type="GO" id="GO:0005886">
    <property type="term" value="C:plasma membrane"/>
    <property type="evidence" value="ECO:0007669"/>
    <property type="project" value="UniProtKB-SubCell"/>
</dbReference>
<evidence type="ECO:0000256" key="4">
    <source>
        <dbReference type="ARBA" id="ARBA00022692"/>
    </source>
</evidence>
<accession>A0A1G8QAP9</accession>
<dbReference type="InterPro" id="IPR051085">
    <property type="entry name" value="MB_O-acyltransferase"/>
</dbReference>
<evidence type="ECO:0000256" key="6">
    <source>
        <dbReference type="ARBA" id="ARBA00023136"/>
    </source>
</evidence>
<reference evidence="9 10" key="1">
    <citation type="submission" date="2016-10" db="EMBL/GenBank/DDBJ databases">
        <authorList>
            <person name="de Groot N.N."/>
        </authorList>
    </citation>
    <scope>NUCLEOTIDE SEQUENCE [LARGE SCALE GENOMIC DNA]</scope>
    <source>
        <strain evidence="9 10">CGMCC 1.5058</strain>
    </source>
</reference>
<protein>
    <submittedName>
        <fullName evidence="9">Alginate O-acetyltransferase complex protein AlgI</fullName>
    </submittedName>
</protein>
<feature type="transmembrane region" description="Helical" evidence="8">
    <location>
        <begin position="432"/>
        <end position="452"/>
    </location>
</feature>
<name>A0A1G8QAP9_9CLOT</name>
<dbReference type="PIRSF" id="PIRSF500217">
    <property type="entry name" value="AlgI"/>
    <property type="match status" value="1"/>
</dbReference>
<feature type="transmembrane region" description="Helical" evidence="8">
    <location>
        <begin position="107"/>
        <end position="127"/>
    </location>
</feature>
<feature type="transmembrane region" description="Helical" evidence="8">
    <location>
        <begin position="30"/>
        <end position="57"/>
    </location>
</feature>
<evidence type="ECO:0000256" key="5">
    <source>
        <dbReference type="ARBA" id="ARBA00022989"/>
    </source>
</evidence>
<dbReference type="InterPro" id="IPR028362">
    <property type="entry name" value="AlgI"/>
</dbReference>
<feature type="transmembrane region" description="Helical" evidence="8">
    <location>
        <begin position="328"/>
        <end position="348"/>
    </location>
</feature>
<keyword evidence="4 8" id="KW-0812">Transmembrane</keyword>
<dbReference type="InterPro" id="IPR024194">
    <property type="entry name" value="Ac/AlaTfrase_AlgI/DltB"/>
</dbReference>
<feature type="transmembrane region" description="Helical" evidence="8">
    <location>
        <begin position="305"/>
        <end position="322"/>
    </location>
</feature>
<proteinExistence type="inferred from homology"/>
<keyword evidence="7 9" id="KW-0808">Transferase</keyword>
<feature type="transmembrane region" description="Helical" evidence="8">
    <location>
        <begin position="221"/>
        <end position="239"/>
    </location>
</feature>
<comment type="similarity">
    <text evidence="2 7">Belongs to the membrane-bound acyltransferase family.</text>
</comment>
<dbReference type="GO" id="GO:0016746">
    <property type="term" value="F:acyltransferase activity"/>
    <property type="evidence" value="ECO:0007669"/>
    <property type="project" value="UniProtKB-KW"/>
</dbReference>
<keyword evidence="3 7" id="KW-1003">Cell membrane</keyword>
<dbReference type="GO" id="GO:0042121">
    <property type="term" value="P:alginic acid biosynthetic process"/>
    <property type="evidence" value="ECO:0007669"/>
    <property type="project" value="InterPro"/>
</dbReference>
<feature type="transmembrane region" description="Helical" evidence="8">
    <location>
        <begin position="6"/>
        <end position="23"/>
    </location>
</feature>
<dbReference type="PIRSF" id="PIRSF016636">
    <property type="entry name" value="AlgI_DltB"/>
    <property type="match status" value="1"/>
</dbReference>
<feature type="transmembrane region" description="Helical" evidence="8">
    <location>
        <begin position="147"/>
        <end position="168"/>
    </location>
</feature>
<feature type="transmembrane region" description="Helical" evidence="8">
    <location>
        <begin position="77"/>
        <end position="95"/>
    </location>
</feature>
<gene>
    <name evidence="9" type="ORF">SAMN05421804_10688</name>
</gene>
<sequence length="464" mass="53442">MVFSSITFIFYFLPITILLYYTVPKKARNGLLLLVSLIFYGFGEPIYITMMILSILIDYTNGLLIEKFRENKMLTRLFLILSIALNLGLLGFFKYGDFFLTNMNAVFGWEIPLLRVALPVGISFFTFQTMSYSIDVYRGNTKAQKNLITFGAYVSMFPQLIAGPIVIYKDVEKQLMNREITESTLREGIERFILGLGKKVLLANSIGLLWEEVRSLPVGDLSFVTAWLGVAAFIFQIYFDFSGYSDMAIGLGKIFGFDFLENFNYPLTSQSITEFWRRWHMSLGSWFREYVYIPLGGNRKGKVKTLRNIAIVWLLTGFWHGAAWNYLLWGAVFAVVLLFEKTFLLELLSKTNSAVRRFYTLTILGLSFAVFALEDLSHLFGYLKAMLFQNAFSDSLFPFYTSRYSLLFLLLAVASTPYPYRTYRRLKMKKGSHVIFAALEGVLFILCLAYIVDGAYNPFLYFRF</sequence>
<evidence type="ECO:0000256" key="8">
    <source>
        <dbReference type="SAM" id="Phobius"/>
    </source>
</evidence>
<evidence type="ECO:0000313" key="9">
    <source>
        <dbReference type="EMBL" id="SDJ01678.1"/>
    </source>
</evidence>
<keyword evidence="5 8" id="KW-1133">Transmembrane helix</keyword>
<dbReference type="InterPro" id="IPR004299">
    <property type="entry name" value="MBOAT_fam"/>
</dbReference>
<evidence type="ECO:0000256" key="3">
    <source>
        <dbReference type="ARBA" id="ARBA00022475"/>
    </source>
</evidence>
<feature type="transmembrane region" description="Helical" evidence="8">
    <location>
        <begin position="403"/>
        <end position="420"/>
    </location>
</feature>
<organism evidence="9 10">
    <name type="scientific">Proteiniclasticum ruminis</name>
    <dbReference type="NCBI Taxonomy" id="398199"/>
    <lineage>
        <taxon>Bacteria</taxon>
        <taxon>Bacillati</taxon>
        <taxon>Bacillota</taxon>
        <taxon>Clostridia</taxon>
        <taxon>Eubacteriales</taxon>
        <taxon>Clostridiaceae</taxon>
        <taxon>Proteiniclasticum</taxon>
    </lineage>
</organism>
<evidence type="ECO:0000256" key="1">
    <source>
        <dbReference type="ARBA" id="ARBA00004651"/>
    </source>
</evidence>
<keyword evidence="7" id="KW-0012">Acyltransferase</keyword>
<dbReference type="PANTHER" id="PTHR13285">
    <property type="entry name" value="ACYLTRANSFERASE"/>
    <property type="match status" value="1"/>
</dbReference>
<evidence type="ECO:0000313" key="10">
    <source>
        <dbReference type="Proteomes" id="UP000183255"/>
    </source>
</evidence>
<dbReference type="Pfam" id="PF03062">
    <property type="entry name" value="MBOAT"/>
    <property type="match status" value="1"/>
</dbReference>
<comment type="subcellular location">
    <subcellularLocation>
        <location evidence="1">Cell membrane</location>
        <topology evidence="1">Multi-pass membrane protein</topology>
    </subcellularLocation>
</comment>
<evidence type="ECO:0000256" key="2">
    <source>
        <dbReference type="ARBA" id="ARBA00010323"/>
    </source>
</evidence>
<keyword evidence="6 7" id="KW-0472">Membrane</keyword>
<dbReference type="EMBL" id="FNDZ01000006">
    <property type="protein sequence ID" value="SDJ01678.1"/>
    <property type="molecule type" value="Genomic_DNA"/>
</dbReference>
<evidence type="ECO:0000256" key="7">
    <source>
        <dbReference type="PIRNR" id="PIRNR016636"/>
    </source>
</evidence>
<dbReference type="Proteomes" id="UP000183255">
    <property type="component" value="Unassembled WGS sequence"/>
</dbReference>
<dbReference type="PANTHER" id="PTHR13285:SF18">
    <property type="entry name" value="PROTEIN-CYSTEINE N-PALMITOYLTRANSFERASE RASP"/>
    <property type="match status" value="1"/>
</dbReference>
<dbReference type="AlphaFoldDB" id="A0A1G8QAP9"/>